<keyword evidence="1" id="KW-0001">2Fe-2S</keyword>
<dbReference type="Proteomes" id="UP000198836">
    <property type="component" value="Unassembled WGS sequence"/>
</dbReference>
<evidence type="ECO:0000256" key="2">
    <source>
        <dbReference type="ARBA" id="ARBA00022723"/>
    </source>
</evidence>
<keyword evidence="2" id="KW-0479">Metal-binding</keyword>
<dbReference type="InterPro" id="IPR006076">
    <property type="entry name" value="FAD-dep_OxRdtase"/>
</dbReference>
<dbReference type="PANTHER" id="PTHR13847">
    <property type="entry name" value="SARCOSINE DEHYDROGENASE-RELATED"/>
    <property type="match status" value="1"/>
</dbReference>
<sequence>MRNNETEINRRDGANASMWQAASINTVAKDHANQEEIYDTLIIGGGITGITTAYLLQKQGKHCALVEAKNLGFGTTGGTTAHLNTFLDTTYPEIDSDFSKETSGLVAEGTKKMIKMISTNIEELKIDADFEFKMAYLFSQNEKETKELQSILESSQAAGVAVSEADENGVPIPYDHVLRFESQAQFHPLKYITALAKEFEKLGGKIIEQIFIHSTELREDIHYAKSDKFIIQAKNIVYATHIPPGINILSLRNAPYRSYVLAVKLNSGEYPDCLAYDMQEPYHYFRSHEIDGQQYLIIGGADHKTGHGDPLKAFEDLQDYAKKYFDIGEISYKWSSQYYVPVDGLPYVGQLPGGDKGIYVATGFNGNGMILGSLSAVLISDLILGKENPYEKLFNPSRLKPIAGFAEFVKENADVAYHFVADRFGAEIIKSTSELGKSEGKIVEFDGEKLALYKDNAGKITALNPVCTHAGCIVNWNPTEKTWDCPCHGGRFSVDGQVLTGPPQKDLGSIPLEELESVRDKK</sequence>
<organism evidence="8 9">
    <name type="scientific">Pedobacter suwonensis</name>
    <dbReference type="NCBI Taxonomy" id="332999"/>
    <lineage>
        <taxon>Bacteria</taxon>
        <taxon>Pseudomonadati</taxon>
        <taxon>Bacteroidota</taxon>
        <taxon>Sphingobacteriia</taxon>
        <taxon>Sphingobacteriales</taxon>
        <taxon>Sphingobacteriaceae</taxon>
        <taxon>Pedobacter</taxon>
    </lineage>
</organism>
<dbReference type="InterPro" id="IPR036922">
    <property type="entry name" value="Rieske_2Fe-2S_sf"/>
</dbReference>
<evidence type="ECO:0000256" key="6">
    <source>
        <dbReference type="SAM" id="MobiDB-lite"/>
    </source>
</evidence>
<dbReference type="Gene3D" id="2.102.10.10">
    <property type="entry name" value="Rieske [2Fe-2S] iron-sulphur domain"/>
    <property type="match status" value="1"/>
</dbReference>
<dbReference type="PROSITE" id="PS51296">
    <property type="entry name" value="RIESKE"/>
    <property type="match status" value="1"/>
</dbReference>
<dbReference type="GO" id="GO:0051537">
    <property type="term" value="F:2 iron, 2 sulfur cluster binding"/>
    <property type="evidence" value="ECO:0007669"/>
    <property type="project" value="UniProtKB-KW"/>
</dbReference>
<dbReference type="Pfam" id="PF00355">
    <property type="entry name" value="Rieske"/>
    <property type="match status" value="1"/>
</dbReference>
<keyword evidence="3" id="KW-0408">Iron</keyword>
<dbReference type="InterPro" id="IPR017941">
    <property type="entry name" value="Rieske_2Fe-2S"/>
</dbReference>
<dbReference type="EMBL" id="FOJM01000011">
    <property type="protein sequence ID" value="SFA52588.1"/>
    <property type="molecule type" value="Genomic_DNA"/>
</dbReference>
<dbReference type="GO" id="GO:0016020">
    <property type="term" value="C:membrane"/>
    <property type="evidence" value="ECO:0007669"/>
    <property type="project" value="InterPro"/>
</dbReference>
<dbReference type="Gene3D" id="3.50.50.60">
    <property type="entry name" value="FAD/NAD(P)-binding domain"/>
    <property type="match status" value="1"/>
</dbReference>
<dbReference type="Pfam" id="PF01266">
    <property type="entry name" value="DAO"/>
    <property type="match status" value="1"/>
</dbReference>
<dbReference type="OrthoDB" id="9767869at2"/>
<feature type="region of interest" description="Disordered" evidence="6">
    <location>
        <begin position="501"/>
        <end position="522"/>
    </location>
</feature>
<name>A0A1I0TLB1_9SPHI</name>
<dbReference type="RefSeq" id="WP_090984819.1">
    <property type="nucleotide sequence ID" value="NZ_FOJM01000011.1"/>
</dbReference>
<dbReference type="Gene3D" id="3.30.9.10">
    <property type="entry name" value="D-Amino Acid Oxidase, subunit A, domain 2"/>
    <property type="match status" value="1"/>
</dbReference>
<dbReference type="STRING" id="332999.SAMN04488511_11177"/>
<evidence type="ECO:0000256" key="1">
    <source>
        <dbReference type="ARBA" id="ARBA00022714"/>
    </source>
</evidence>
<dbReference type="AlphaFoldDB" id="A0A1I0TLB1"/>
<dbReference type="InterPro" id="IPR036188">
    <property type="entry name" value="FAD/NAD-bd_sf"/>
</dbReference>
<feature type="domain" description="Rieske" evidence="7">
    <location>
        <begin position="427"/>
        <end position="521"/>
    </location>
</feature>
<keyword evidence="9" id="KW-1185">Reference proteome</keyword>
<evidence type="ECO:0000256" key="5">
    <source>
        <dbReference type="ARBA" id="ARBA00023157"/>
    </source>
</evidence>
<evidence type="ECO:0000256" key="3">
    <source>
        <dbReference type="ARBA" id="ARBA00023004"/>
    </source>
</evidence>
<dbReference type="GO" id="GO:0005737">
    <property type="term" value="C:cytoplasm"/>
    <property type="evidence" value="ECO:0007669"/>
    <property type="project" value="TreeGrafter"/>
</dbReference>
<dbReference type="InterPro" id="IPR005805">
    <property type="entry name" value="Rieske_Fe-S_prot_C"/>
</dbReference>
<evidence type="ECO:0000313" key="9">
    <source>
        <dbReference type="Proteomes" id="UP000198836"/>
    </source>
</evidence>
<dbReference type="SUPFAM" id="SSF51971">
    <property type="entry name" value="Nucleotide-binding domain"/>
    <property type="match status" value="1"/>
</dbReference>
<evidence type="ECO:0000313" key="8">
    <source>
        <dbReference type="EMBL" id="SFA52588.1"/>
    </source>
</evidence>
<protein>
    <submittedName>
        <fullName evidence="8">Rieske [2Fe-2S] domain-containing protein</fullName>
    </submittedName>
</protein>
<keyword evidence="5" id="KW-1015">Disulfide bond</keyword>
<dbReference type="SUPFAM" id="SSF50022">
    <property type="entry name" value="ISP domain"/>
    <property type="match status" value="1"/>
</dbReference>
<keyword evidence="4" id="KW-0411">Iron-sulfur</keyword>
<evidence type="ECO:0000256" key="4">
    <source>
        <dbReference type="ARBA" id="ARBA00023014"/>
    </source>
</evidence>
<gene>
    <name evidence="8" type="ORF">SAMN04488511_11177</name>
</gene>
<reference evidence="9" key="1">
    <citation type="submission" date="2016-10" db="EMBL/GenBank/DDBJ databases">
        <authorList>
            <person name="Varghese N."/>
            <person name="Submissions S."/>
        </authorList>
    </citation>
    <scope>NUCLEOTIDE SEQUENCE [LARGE SCALE GENOMIC DNA]</scope>
    <source>
        <strain evidence="9">DSM 18130</strain>
    </source>
</reference>
<dbReference type="PANTHER" id="PTHR13847:SF274">
    <property type="entry name" value="RIESKE 2FE-2S IRON-SULFUR PROTEIN YHFW-RELATED"/>
    <property type="match status" value="1"/>
</dbReference>
<proteinExistence type="predicted"/>
<evidence type="ECO:0000259" key="7">
    <source>
        <dbReference type="PROSITE" id="PS51296"/>
    </source>
</evidence>
<dbReference type="PRINTS" id="PR00162">
    <property type="entry name" value="RIESKE"/>
</dbReference>
<dbReference type="GO" id="GO:0046872">
    <property type="term" value="F:metal ion binding"/>
    <property type="evidence" value="ECO:0007669"/>
    <property type="project" value="UniProtKB-KW"/>
</dbReference>
<accession>A0A1I0TLB1</accession>